<accession>A0ABR6Y791</accession>
<organism evidence="1 2">
    <name type="scientific">Undibacterium flavidum</name>
    <dbReference type="NCBI Taxonomy" id="2762297"/>
    <lineage>
        <taxon>Bacteria</taxon>
        <taxon>Pseudomonadati</taxon>
        <taxon>Pseudomonadota</taxon>
        <taxon>Betaproteobacteria</taxon>
        <taxon>Burkholderiales</taxon>
        <taxon>Oxalobacteraceae</taxon>
        <taxon>Undibacterium</taxon>
    </lineage>
</organism>
<evidence type="ECO:0000313" key="2">
    <source>
        <dbReference type="Proteomes" id="UP000624279"/>
    </source>
</evidence>
<dbReference type="EMBL" id="JACOGA010000001">
    <property type="protein sequence ID" value="MBC3872032.1"/>
    <property type="molecule type" value="Genomic_DNA"/>
</dbReference>
<reference evidence="1 2" key="1">
    <citation type="submission" date="2020-08" db="EMBL/GenBank/DDBJ databases">
        <title>Novel species isolated from subtropical streams in China.</title>
        <authorList>
            <person name="Lu H."/>
        </authorList>
    </citation>
    <scope>NUCLEOTIDE SEQUENCE [LARGE SCALE GENOMIC DNA]</scope>
    <source>
        <strain evidence="1 2">LX15W</strain>
    </source>
</reference>
<protein>
    <submittedName>
        <fullName evidence="1">Uncharacterized protein</fullName>
    </submittedName>
</protein>
<comment type="caution">
    <text evidence="1">The sequence shown here is derived from an EMBL/GenBank/DDBJ whole genome shotgun (WGS) entry which is preliminary data.</text>
</comment>
<keyword evidence="2" id="KW-1185">Reference proteome</keyword>
<dbReference type="RefSeq" id="WP_186940052.1">
    <property type="nucleotide sequence ID" value="NZ_JACOGA010000001.1"/>
</dbReference>
<dbReference type="Proteomes" id="UP000624279">
    <property type="component" value="Unassembled WGS sequence"/>
</dbReference>
<name>A0ABR6Y791_9BURK</name>
<proteinExistence type="predicted"/>
<sequence length="161" mass="18944">MELTALTSTLDLLKKGREKLVADFTHNDIELYTDLFKYENNQELMALARCRFKMSWIAFHYELFDSLQEQTPRSTGIVFRECVLQLLDHLRLTNDVDNRSSEWSLVKDLIEETNSLLAGQFDFSNKDDARYKRLLFAKHKEKALFERIFAQKLGEKNELDG</sequence>
<evidence type="ECO:0000313" key="1">
    <source>
        <dbReference type="EMBL" id="MBC3872032.1"/>
    </source>
</evidence>
<gene>
    <name evidence="1" type="ORF">H8K55_00415</name>
</gene>